<evidence type="ECO:0000256" key="1">
    <source>
        <dbReference type="ARBA" id="ARBA00004304"/>
    </source>
</evidence>
<evidence type="ECO:0000256" key="4">
    <source>
        <dbReference type="ARBA" id="ARBA00022547"/>
    </source>
</evidence>
<accession>D5FW26</accession>
<dbReference type="GO" id="GO:0015078">
    <property type="term" value="F:proton transmembrane transporter activity"/>
    <property type="evidence" value="ECO:0007669"/>
    <property type="project" value="InterPro"/>
</dbReference>
<evidence type="ECO:0000256" key="3">
    <source>
        <dbReference type="ARBA" id="ARBA00022448"/>
    </source>
</evidence>
<evidence type="ECO:0000256" key="7">
    <source>
        <dbReference type="ARBA" id="ARBA00022989"/>
    </source>
</evidence>
<keyword evidence="9 12" id="KW-0496">Mitochondrion</keyword>
<dbReference type="PANTHER" id="PTHR39937">
    <property type="entry name" value="ATP SYNTHASE PROTEIN 8"/>
    <property type="match status" value="1"/>
</dbReference>
<organism evidence="15">
    <name type="scientific">Carettochelys insculpta</name>
    <name type="common">Pitted-shelled turtle</name>
    <dbReference type="NCBI Taxonomy" id="44489"/>
    <lineage>
        <taxon>Eukaryota</taxon>
        <taxon>Metazoa</taxon>
        <taxon>Chordata</taxon>
        <taxon>Craniata</taxon>
        <taxon>Vertebrata</taxon>
        <taxon>Euteleostomi</taxon>
        <taxon>Archelosauria</taxon>
        <taxon>Testudinata</taxon>
        <taxon>Testudines</taxon>
        <taxon>Cryptodira</taxon>
        <taxon>Trionychia</taxon>
        <taxon>Carettochelyidae</taxon>
        <taxon>Carettochelys</taxon>
    </lineage>
</organism>
<evidence type="ECO:0000256" key="2">
    <source>
        <dbReference type="ARBA" id="ARBA00008892"/>
    </source>
</evidence>
<evidence type="ECO:0000256" key="6">
    <source>
        <dbReference type="ARBA" id="ARBA00022781"/>
    </source>
</evidence>
<dbReference type="CTD" id="4509"/>
<evidence type="ECO:0000256" key="13">
    <source>
        <dbReference type="SAM" id="MobiDB-lite"/>
    </source>
</evidence>
<dbReference type="PANTHER" id="PTHR39937:SF1">
    <property type="entry name" value="ATP SYNTHASE PROTEIN 8"/>
    <property type="match status" value="1"/>
</dbReference>
<evidence type="ECO:0000256" key="11">
    <source>
        <dbReference type="ARBA" id="ARBA00023310"/>
    </source>
</evidence>
<comment type="subcellular location">
    <subcellularLocation>
        <location evidence="1 12">Mitochondrion membrane</location>
        <topology evidence="1 12">Single-pass membrane protein</topology>
    </subcellularLocation>
</comment>
<evidence type="ECO:0000256" key="14">
    <source>
        <dbReference type="SAM" id="Phobius"/>
    </source>
</evidence>
<feature type="region of interest" description="Disordered" evidence="13">
    <location>
        <begin position="35"/>
        <end position="54"/>
    </location>
</feature>
<dbReference type="GO" id="GO:0045259">
    <property type="term" value="C:proton-transporting ATP synthase complex"/>
    <property type="evidence" value="ECO:0007669"/>
    <property type="project" value="UniProtKB-KW"/>
</dbReference>
<dbReference type="GO" id="GO:0015986">
    <property type="term" value="P:proton motive force-driven ATP synthesis"/>
    <property type="evidence" value="ECO:0007669"/>
    <property type="project" value="InterPro"/>
</dbReference>
<evidence type="ECO:0000256" key="10">
    <source>
        <dbReference type="ARBA" id="ARBA00023136"/>
    </source>
</evidence>
<name>D5FW26_CARIN</name>
<feature type="compositionally biased region" description="Polar residues" evidence="13">
    <location>
        <begin position="35"/>
        <end position="47"/>
    </location>
</feature>
<feature type="transmembrane region" description="Helical" evidence="14">
    <location>
        <begin position="6"/>
        <end position="24"/>
    </location>
</feature>
<geneLocation type="mitochondrion" evidence="15"/>
<dbReference type="InterPro" id="IPR001421">
    <property type="entry name" value="ATP8_metazoa"/>
</dbReference>
<evidence type="ECO:0000256" key="8">
    <source>
        <dbReference type="ARBA" id="ARBA00023065"/>
    </source>
</evidence>
<keyword evidence="4 12" id="KW-0138">CF(0)</keyword>
<keyword evidence="8 12" id="KW-0406">Ion transport</keyword>
<dbReference type="KEGG" id="ciz:25099105"/>
<evidence type="ECO:0000256" key="12">
    <source>
        <dbReference type="RuleBase" id="RU003661"/>
    </source>
</evidence>
<evidence type="ECO:0000256" key="5">
    <source>
        <dbReference type="ARBA" id="ARBA00022692"/>
    </source>
</evidence>
<keyword evidence="10 14" id="KW-0472">Membrane</keyword>
<keyword evidence="11" id="KW-0066">ATP synthesis</keyword>
<sequence length="54" mass="6525">MPQLNPNPWFLILYLTWLTYSLIIQPKISMHLPENNPTKITKPTDTNPWPWPWH</sequence>
<dbReference type="AlphaFoldDB" id="D5FW26"/>
<comment type="similarity">
    <text evidence="2 12">Belongs to the ATPase protein 8 family.</text>
</comment>
<dbReference type="RefSeq" id="YP_003587322.1">
    <property type="nucleotide sequence ID" value="NC_014048.1"/>
</dbReference>
<proteinExistence type="inferred from homology"/>
<keyword evidence="7 14" id="KW-1133">Transmembrane helix</keyword>
<dbReference type="GO" id="GO:0031966">
    <property type="term" value="C:mitochondrial membrane"/>
    <property type="evidence" value="ECO:0007669"/>
    <property type="project" value="UniProtKB-SubCell"/>
</dbReference>
<keyword evidence="6 12" id="KW-0375">Hydrogen ion transport</keyword>
<keyword evidence="3 12" id="KW-0813">Transport</keyword>
<keyword evidence="5 12" id="KW-0812">Transmembrane</keyword>
<protein>
    <recommendedName>
        <fullName evidence="12">ATP synthase complex subunit 8</fullName>
    </recommendedName>
</protein>
<dbReference type="EMBL" id="FJ862792">
    <property type="protein sequence ID" value="ACO83363.1"/>
    <property type="molecule type" value="Genomic_DNA"/>
</dbReference>
<dbReference type="Pfam" id="PF00895">
    <property type="entry name" value="ATP-synt_8"/>
    <property type="match status" value="1"/>
</dbReference>
<evidence type="ECO:0000313" key="15">
    <source>
        <dbReference type="EMBL" id="ACO83363.1"/>
    </source>
</evidence>
<dbReference type="InterPro" id="IPR050635">
    <property type="entry name" value="ATPase_protein_8"/>
</dbReference>
<dbReference type="GeneID" id="25099105"/>
<reference evidence="15" key="1">
    <citation type="submission" date="2009-03" db="EMBL/GenBank/DDBJ databases">
        <title>Carettochelys inscupta mitochondrial DNA complete genome.</title>
        <authorList>
            <person name="Nie L."/>
            <person name="Li X."/>
        </authorList>
    </citation>
    <scope>NUCLEOTIDE SEQUENCE</scope>
</reference>
<evidence type="ECO:0000256" key="9">
    <source>
        <dbReference type="ARBA" id="ARBA00023128"/>
    </source>
</evidence>